<dbReference type="InterPro" id="IPR000719">
    <property type="entry name" value="Prot_kinase_dom"/>
</dbReference>
<dbReference type="Pfam" id="PF07714">
    <property type="entry name" value="PK_Tyr_Ser-Thr"/>
    <property type="match status" value="1"/>
</dbReference>
<evidence type="ECO:0000256" key="2">
    <source>
        <dbReference type="ARBA" id="ARBA00022679"/>
    </source>
</evidence>
<dbReference type="Gene3D" id="3.30.430.20">
    <property type="entry name" value="Gnk2 domain, C-X8-C-X2-C motif"/>
    <property type="match status" value="2"/>
</dbReference>
<evidence type="ECO:0000256" key="4">
    <source>
        <dbReference type="ARBA" id="ARBA00022737"/>
    </source>
</evidence>
<feature type="domain" description="Protein kinase" evidence="12">
    <location>
        <begin position="293"/>
        <end position="536"/>
    </location>
</feature>
<dbReference type="PROSITE" id="PS51473">
    <property type="entry name" value="GNK2"/>
    <property type="match status" value="2"/>
</dbReference>
<evidence type="ECO:0000256" key="10">
    <source>
        <dbReference type="SAM" id="Phobius"/>
    </source>
</evidence>
<sequence>MAVVVMLLVLLLIEPGISQFNSDENIGNTPIRSFCGINAPSLSDGDPVFGDAHCRRYLSTAQCVACFDSGVSELLPCTTVNAAYVFSDNCFLRYEDYPDYYDNPYVAADQVTILPLQICGNQSASVTSTFSQDVDALLSDIRVATPKAPNWYVASTRQVSSENTTVYAIAQCVENTSQAICQNCLNTAYSNLYSCLPNREGRFADTGCFARYSDTPFFSDNQTIDITNFLKGNSSKVPVIVGSLGGVVCFLLLASGLFYCRWKKLKKNKEDAPELKGAVNYNYKHLQLATNNFSEENSIGRGGFGEVFKAIHDNNQVLAVKKLEVGGAKAKVEFENEVLLISQIHHRNLLRLLGWSSEGSNLLLVLEYMPNGSLDSFLWGSKRGSLNWKQRFDIILGIARDFGLAKFQPEDQSHVVTEFAGTLGYAAPEYARHGLLSDKVDTFSLGIVMLEIISCRRCTDINVDGPSTDYLIEHSWKLFENKEHMRLVDKTLDLKQCEEEHVMKIIEIALLCTHSPASNRPTMCDVVLMLQDGQSLGERQLTRPTYIDNNRRIHIGSSKNPIFTGSLSQKPKELEANEQLHIKKEDDLLDVMEKGINVTKSC</sequence>
<dbReference type="Pfam" id="PF01657">
    <property type="entry name" value="Stress-antifung"/>
    <property type="match status" value="2"/>
</dbReference>
<evidence type="ECO:0000259" key="12">
    <source>
        <dbReference type="PROSITE" id="PS50011"/>
    </source>
</evidence>
<protein>
    <recommendedName>
        <fullName evidence="16">Protein kinase domain-containing protein</fullName>
    </recommendedName>
</protein>
<evidence type="ECO:0000256" key="1">
    <source>
        <dbReference type="ARBA" id="ARBA00022527"/>
    </source>
</evidence>
<feature type="domain" description="Gnk2-homologous" evidence="13">
    <location>
        <begin position="1"/>
        <end position="99"/>
    </location>
</feature>
<dbReference type="GO" id="GO:0004674">
    <property type="term" value="F:protein serine/threonine kinase activity"/>
    <property type="evidence" value="ECO:0007669"/>
    <property type="project" value="UniProtKB-KW"/>
</dbReference>
<keyword evidence="10" id="KW-0812">Transmembrane</keyword>
<gene>
    <name evidence="14" type="ORF">LVIROSA_LOCUS21928</name>
</gene>
<evidence type="ECO:0000256" key="5">
    <source>
        <dbReference type="ARBA" id="ARBA00022741"/>
    </source>
</evidence>
<dbReference type="PANTHER" id="PTHR47973">
    <property type="entry name" value="CYSTEINE-RICH RECEPTOR-LIKE PROTEIN KINASE 3"/>
    <property type="match status" value="1"/>
</dbReference>
<evidence type="ECO:0008006" key="16">
    <source>
        <dbReference type="Google" id="ProtNLM"/>
    </source>
</evidence>
<keyword evidence="4" id="KW-0677">Repeat</keyword>
<keyword evidence="1" id="KW-0723">Serine/threonine-protein kinase</keyword>
<keyword evidence="15" id="KW-1185">Reference proteome</keyword>
<dbReference type="Gene3D" id="1.10.510.10">
    <property type="entry name" value="Transferase(Phosphotransferase) domain 1"/>
    <property type="match status" value="2"/>
</dbReference>
<keyword evidence="3 11" id="KW-0732">Signal</keyword>
<organism evidence="14 15">
    <name type="scientific">Lactuca virosa</name>
    <dbReference type="NCBI Taxonomy" id="75947"/>
    <lineage>
        <taxon>Eukaryota</taxon>
        <taxon>Viridiplantae</taxon>
        <taxon>Streptophyta</taxon>
        <taxon>Embryophyta</taxon>
        <taxon>Tracheophyta</taxon>
        <taxon>Spermatophyta</taxon>
        <taxon>Magnoliopsida</taxon>
        <taxon>eudicotyledons</taxon>
        <taxon>Gunneridae</taxon>
        <taxon>Pentapetalae</taxon>
        <taxon>asterids</taxon>
        <taxon>campanulids</taxon>
        <taxon>Asterales</taxon>
        <taxon>Asteraceae</taxon>
        <taxon>Cichorioideae</taxon>
        <taxon>Cichorieae</taxon>
        <taxon>Lactucinae</taxon>
        <taxon>Lactuca</taxon>
    </lineage>
</organism>
<dbReference type="SUPFAM" id="SSF56112">
    <property type="entry name" value="Protein kinase-like (PK-like)"/>
    <property type="match status" value="1"/>
</dbReference>
<evidence type="ECO:0000259" key="13">
    <source>
        <dbReference type="PROSITE" id="PS51473"/>
    </source>
</evidence>
<dbReference type="PROSITE" id="PS00107">
    <property type="entry name" value="PROTEIN_KINASE_ATP"/>
    <property type="match status" value="1"/>
</dbReference>
<evidence type="ECO:0000256" key="8">
    <source>
        <dbReference type="ARBA" id="ARBA00023170"/>
    </source>
</evidence>
<evidence type="ECO:0000256" key="9">
    <source>
        <dbReference type="PROSITE-ProRule" id="PRU10141"/>
    </source>
</evidence>
<dbReference type="InterPro" id="IPR011009">
    <property type="entry name" value="Kinase-like_dom_sf"/>
</dbReference>
<feature type="transmembrane region" description="Helical" evidence="10">
    <location>
        <begin position="239"/>
        <end position="260"/>
    </location>
</feature>
<dbReference type="Pfam" id="PF00069">
    <property type="entry name" value="Pkinase"/>
    <property type="match status" value="1"/>
</dbReference>
<evidence type="ECO:0000256" key="11">
    <source>
        <dbReference type="SAM" id="SignalP"/>
    </source>
</evidence>
<keyword evidence="8" id="KW-0675">Receptor</keyword>
<dbReference type="InterPro" id="IPR001245">
    <property type="entry name" value="Ser-Thr/Tyr_kinase_cat_dom"/>
</dbReference>
<feature type="binding site" evidence="9">
    <location>
        <position position="322"/>
    </location>
    <ligand>
        <name>ATP</name>
        <dbReference type="ChEBI" id="CHEBI:30616"/>
    </ligand>
</feature>
<dbReference type="InterPro" id="IPR002902">
    <property type="entry name" value="GNK2"/>
</dbReference>
<name>A0AAU9N6E0_9ASTR</name>
<dbReference type="InterPro" id="IPR038408">
    <property type="entry name" value="GNK2_sf"/>
</dbReference>
<dbReference type="GO" id="GO:0005524">
    <property type="term" value="F:ATP binding"/>
    <property type="evidence" value="ECO:0007669"/>
    <property type="project" value="UniProtKB-UniRule"/>
</dbReference>
<keyword evidence="7 9" id="KW-0067">ATP-binding</keyword>
<keyword evidence="10" id="KW-1133">Transmembrane helix</keyword>
<dbReference type="AlphaFoldDB" id="A0AAU9N6E0"/>
<evidence type="ECO:0000256" key="6">
    <source>
        <dbReference type="ARBA" id="ARBA00022777"/>
    </source>
</evidence>
<dbReference type="InterPro" id="IPR052059">
    <property type="entry name" value="CR_Ser/Thr_kinase"/>
</dbReference>
<feature type="chain" id="PRO_5043437545" description="Protein kinase domain-containing protein" evidence="11">
    <location>
        <begin position="19"/>
        <end position="602"/>
    </location>
</feature>
<keyword evidence="5 9" id="KW-0547">Nucleotide-binding</keyword>
<evidence type="ECO:0000256" key="3">
    <source>
        <dbReference type="ARBA" id="ARBA00022729"/>
    </source>
</evidence>
<dbReference type="PROSITE" id="PS50011">
    <property type="entry name" value="PROTEIN_KINASE_DOM"/>
    <property type="match status" value="1"/>
</dbReference>
<feature type="signal peptide" evidence="11">
    <location>
        <begin position="1"/>
        <end position="18"/>
    </location>
</feature>
<evidence type="ECO:0000313" key="14">
    <source>
        <dbReference type="EMBL" id="CAH1435489.1"/>
    </source>
</evidence>
<keyword evidence="6" id="KW-0418">Kinase</keyword>
<keyword evidence="2" id="KW-0808">Transferase</keyword>
<comment type="caution">
    <text evidence="14">The sequence shown here is derived from an EMBL/GenBank/DDBJ whole genome shotgun (WGS) entry which is preliminary data.</text>
</comment>
<dbReference type="CDD" id="cd23509">
    <property type="entry name" value="Gnk2-like"/>
    <property type="match status" value="2"/>
</dbReference>
<dbReference type="EMBL" id="CAKMRJ010004445">
    <property type="protein sequence ID" value="CAH1435489.1"/>
    <property type="molecule type" value="Genomic_DNA"/>
</dbReference>
<reference evidence="14 15" key="1">
    <citation type="submission" date="2022-01" db="EMBL/GenBank/DDBJ databases">
        <authorList>
            <person name="Xiong W."/>
            <person name="Schranz E."/>
        </authorList>
    </citation>
    <scope>NUCLEOTIDE SEQUENCE [LARGE SCALE GENOMIC DNA]</scope>
</reference>
<dbReference type="Proteomes" id="UP001157418">
    <property type="component" value="Unassembled WGS sequence"/>
</dbReference>
<dbReference type="InterPro" id="IPR017441">
    <property type="entry name" value="Protein_kinase_ATP_BS"/>
</dbReference>
<keyword evidence="10" id="KW-0472">Membrane</keyword>
<accession>A0AAU9N6E0</accession>
<feature type="domain" description="Gnk2-homologous" evidence="13">
    <location>
        <begin position="112"/>
        <end position="217"/>
    </location>
</feature>
<evidence type="ECO:0000313" key="15">
    <source>
        <dbReference type="Proteomes" id="UP001157418"/>
    </source>
</evidence>
<evidence type="ECO:0000256" key="7">
    <source>
        <dbReference type="ARBA" id="ARBA00022840"/>
    </source>
</evidence>
<proteinExistence type="predicted"/>